<dbReference type="PANTHER" id="PTHR42693">
    <property type="entry name" value="ARYLSULFATASE FAMILY MEMBER"/>
    <property type="match status" value="1"/>
</dbReference>
<dbReference type="SUPFAM" id="SSF53649">
    <property type="entry name" value="Alkaline phosphatase-like"/>
    <property type="match status" value="1"/>
</dbReference>
<evidence type="ECO:0000259" key="5">
    <source>
        <dbReference type="Pfam" id="PF00884"/>
    </source>
</evidence>
<dbReference type="InterPro" id="IPR024607">
    <property type="entry name" value="Sulfatase_CS"/>
</dbReference>
<keyword evidence="3" id="KW-0378">Hydrolase</keyword>
<proteinExistence type="inferred from homology"/>
<dbReference type="Proteomes" id="UP001501803">
    <property type="component" value="Unassembled WGS sequence"/>
</dbReference>
<protein>
    <submittedName>
        <fullName evidence="6">Arylsulfatase</fullName>
    </submittedName>
</protein>
<keyword evidence="2" id="KW-0479">Metal-binding</keyword>
<dbReference type="InterPro" id="IPR017850">
    <property type="entry name" value="Alkaline_phosphatase_core_sf"/>
</dbReference>
<keyword evidence="7" id="KW-1185">Reference proteome</keyword>
<name>A0ABP7KWI4_9MICO</name>
<dbReference type="Gene3D" id="3.30.1120.10">
    <property type="match status" value="1"/>
</dbReference>
<keyword evidence="4" id="KW-0106">Calcium</keyword>
<gene>
    <name evidence="6" type="ORF">GCM10022381_33470</name>
</gene>
<dbReference type="Gene3D" id="3.40.720.10">
    <property type="entry name" value="Alkaline Phosphatase, subunit A"/>
    <property type="match status" value="1"/>
</dbReference>
<evidence type="ECO:0000313" key="7">
    <source>
        <dbReference type="Proteomes" id="UP001501803"/>
    </source>
</evidence>
<feature type="domain" description="Sulfatase N-terminal" evidence="5">
    <location>
        <begin position="10"/>
        <end position="421"/>
    </location>
</feature>
<evidence type="ECO:0000313" key="6">
    <source>
        <dbReference type="EMBL" id="GAA3888951.1"/>
    </source>
</evidence>
<dbReference type="PROSITE" id="PS00149">
    <property type="entry name" value="SULFATASE_2"/>
    <property type="match status" value="1"/>
</dbReference>
<reference evidence="7" key="1">
    <citation type="journal article" date="2019" name="Int. J. Syst. Evol. Microbiol.">
        <title>The Global Catalogue of Microorganisms (GCM) 10K type strain sequencing project: providing services to taxonomists for standard genome sequencing and annotation.</title>
        <authorList>
            <consortium name="The Broad Institute Genomics Platform"/>
            <consortium name="The Broad Institute Genome Sequencing Center for Infectious Disease"/>
            <person name="Wu L."/>
            <person name="Ma J."/>
        </authorList>
    </citation>
    <scope>NUCLEOTIDE SEQUENCE [LARGE SCALE GENOMIC DNA]</scope>
    <source>
        <strain evidence="7">JCM 17021</strain>
    </source>
</reference>
<dbReference type="InterPro" id="IPR000917">
    <property type="entry name" value="Sulfatase_N"/>
</dbReference>
<dbReference type="InterPro" id="IPR050738">
    <property type="entry name" value="Sulfatase"/>
</dbReference>
<sequence length="539" mass="60156">MSSPTSSARPNIVLVLADDMGFSDIGCYGGEVDTPNLDALATSGTRLTQFYNTARCSPSRASLLTGLHPHQTGIGILNYDDAPDGYSGTLNESCVTVAEVLGANGYKTYLSGKWHLASDLENPTSSWPTRRGFQNFYGTLEGAGSYFQPHTLMRNETNVEAEALDPNFYYTDEISSNAVDFIEQHAQSDDEDPLFMFVAYTAPHWPLHALEEDIQKYDGRFTEGWDALRQKRLERLVELGIIDGSWPMTDRDPSVPAWDDVTDQDWEAARMAVYAAQIDRMDQGIGRIVDTLTQNDMLDNTLFVFLSDNGGCAEEMPLDSALDFVTAYVAYEPETRDGRTVVPGNDPSILPGSEATYATYGRSWANVSNTPFREYKHWIHEGGISTPFIVHWPAGLGTETRLSRQPHQLTDVMATVLDITGTAYPTSFDGRSILPQEGVSMMPSLRDDARDSERELFWEHEGNSGARQGDWKLVRKHGQPWELFNMVQDRTELHDLASAHPEIVATLAASYEAWALRCGVLPREQVLELYRRRGRGLPE</sequence>
<comment type="caution">
    <text evidence="6">The sequence shown here is derived from an EMBL/GenBank/DDBJ whole genome shotgun (WGS) entry which is preliminary data.</text>
</comment>
<dbReference type="EMBL" id="BAABCN010000012">
    <property type="protein sequence ID" value="GAA3888951.1"/>
    <property type="molecule type" value="Genomic_DNA"/>
</dbReference>
<comment type="similarity">
    <text evidence="1">Belongs to the sulfatase family.</text>
</comment>
<dbReference type="CDD" id="cd16025">
    <property type="entry name" value="PAS_like"/>
    <property type="match status" value="1"/>
</dbReference>
<evidence type="ECO:0000256" key="4">
    <source>
        <dbReference type="ARBA" id="ARBA00022837"/>
    </source>
</evidence>
<evidence type="ECO:0000256" key="2">
    <source>
        <dbReference type="ARBA" id="ARBA00022723"/>
    </source>
</evidence>
<accession>A0ABP7KWI4</accession>
<evidence type="ECO:0000256" key="3">
    <source>
        <dbReference type="ARBA" id="ARBA00022801"/>
    </source>
</evidence>
<organism evidence="6 7">
    <name type="scientific">Leifsonia kafniensis</name>
    <dbReference type="NCBI Taxonomy" id="475957"/>
    <lineage>
        <taxon>Bacteria</taxon>
        <taxon>Bacillati</taxon>
        <taxon>Actinomycetota</taxon>
        <taxon>Actinomycetes</taxon>
        <taxon>Micrococcales</taxon>
        <taxon>Microbacteriaceae</taxon>
        <taxon>Leifsonia</taxon>
    </lineage>
</organism>
<dbReference type="Pfam" id="PF00884">
    <property type="entry name" value="Sulfatase"/>
    <property type="match status" value="1"/>
</dbReference>
<dbReference type="PANTHER" id="PTHR42693:SF53">
    <property type="entry name" value="ENDO-4-O-SULFATASE"/>
    <property type="match status" value="1"/>
</dbReference>
<dbReference type="RefSeq" id="WP_345068776.1">
    <property type="nucleotide sequence ID" value="NZ_BAABCN010000012.1"/>
</dbReference>
<evidence type="ECO:0000256" key="1">
    <source>
        <dbReference type="ARBA" id="ARBA00008779"/>
    </source>
</evidence>